<accession>A0A8M8UZG4</accession>
<dbReference type="PROSITE" id="PS50896">
    <property type="entry name" value="LISH"/>
    <property type="match status" value="1"/>
</dbReference>
<evidence type="ECO:0000313" key="4">
    <source>
        <dbReference type="RefSeq" id="XP_020551778.1"/>
    </source>
</evidence>
<evidence type="ECO:0000313" key="3">
    <source>
        <dbReference type="RefSeq" id="XP_020551777.1"/>
    </source>
</evidence>
<protein>
    <submittedName>
        <fullName evidence="3 4">Uncharacterized protein LOC105167896 isoform X1</fullName>
    </submittedName>
</protein>
<organism evidence="2 3">
    <name type="scientific">Sesamum indicum</name>
    <name type="common">Oriental sesame</name>
    <name type="synonym">Sesamum orientale</name>
    <dbReference type="NCBI Taxonomy" id="4182"/>
    <lineage>
        <taxon>Eukaryota</taxon>
        <taxon>Viridiplantae</taxon>
        <taxon>Streptophyta</taxon>
        <taxon>Embryophyta</taxon>
        <taxon>Tracheophyta</taxon>
        <taxon>Spermatophyta</taxon>
        <taxon>Magnoliopsida</taxon>
        <taxon>eudicotyledons</taxon>
        <taxon>Gunneridae</taxon>
        <taxon>Pentapetalae</taxon>
        <taxon>asterids</taxon>
        <taxon>lamiids</taxon>
        <taxon>Lamiales</taxon>
        <taxon>Pedaliaceae</taxon>
        <taxon>Sesamum</taxon>
    </lineage>
</organism>
<keyword evidence="2" id="KW-1185">Reference proteome</keyword>
<sequence>MEHWDPQMMLDLYIHNYMIRNNMHETAEIFAREANVCPKVVALDPPEGFLSEWWSLFWSVYSSHCTNHAEATEDSSSKATQNAGSVSQNVNSVMLDPDVDYILQTLCPTVQMPGLPSMLQTLSPRPDIGNLQQSDASRMMPRPILELPISDFSITPGQTSRSLITAPIFEQERLKLPVRDLNTDPQVLNVNELACMLPSSRNSSHLLEKVYRNPQLSVTRNDRGGASLRRSTAAEPTYHPPRPIQPKIGPADRDSQGCLQLPVKNLNYNSELSDFDQLLCLLPSSSNCSYPKENIYKKQPMLSVKRDDKCGASSWIPTSAIPTRQPTDTDASMREQELLRLYVRNLNSNSNSQLLDIHQLAHMPPSSSNCSHPQKRHQLSVTRDGECGTDLRRFIGVEPICHAQYTIQPKTRPADADARMPEQGRLKLPVRNLNSKSQLLGIDQLAHLLSSSGNCSHPQKDVNKSHLSLTRDDGSGTSLRIPTAAEPTRNEPKAIQYNMGTACFQERSLFHLVPRTSGELILLPAS</sequence>
<dbReference type="AlphaFoldDB" id="A0A8M8UZG4"/>
<dbReference type="OrthoDB" id="909062at2759"/>
<dbReference type="InterPro" id="IPR044716">
    <property type="entry name" value="LEUNIG-like"/>
</dbReference>
<proteinExistence type="predicted"/>
<dbReference type="InterPro" id="IPR006594">
    <property type="entry name" value="LisH"/>
</dbReference>
<evidence type="ECO:0000256" key="1">
    <source>
        <dbReference type="SAM" id="MobiDB-lite"/>
    </source>
</evidence>
<evidence type="ECO:0000313" key="2">
    <source>
        <dbReference type="Proteomes" id="UP000504604"/>
    </source>
</evidence>
<reference evidence="3 4" key="1">
    <citation type="submission" date="2025-04" db="UniProtKB">
        <authorList>
            <consortium name="RefSeq"/>
        </authorList>
    </citation>
    <scope>IDENTIFICATION</scope>
</reference>
<feature type="region of interest" description="Disordered" evidence="1">
    <location>
        <begin position="456"/>
        <end position="483"/>
    </location>
</feature>
<name>A0A8M8UZG4_SESIN</name>
<dbReference type="SMART" id="SM00667">
    <property type="entry name" value="LisH"/>
    <property type="match status" value="1"/>
</dbReference>
<dbReference type="PANTHER" id="PTHR44376">
    <property type="entry name" value="TRANSCRIPTIONAL REGULATOR OF FILAMENTOUS GROWTH FLO8"/>
    <property type="match status" value="1"/>
</dbReference>
<dbReference type="RefSeq" id="XP_020551778.1">
    <property type="nucleotide sequence ID" value="XM_020696119.1"/>
</dbReference>
<feature type="compositionally biased region" description="Basic and acidic residues" evidence="1">
    <location>
        <begin position="458"/>
        <end position="474"/>
    </location>
</feature>
<dbReference type="Pfam" id="PF08513">
    <property type="entry name" value="LisH"/>
    <property type="match status" value="1"/>
</dbReference>
<gene>
    <name evidence="3 4" type="primary">LOC105167896</name>
</gene>
<dbReference type="Proteomes" id="UP000504604">
    <property type="component" value="Linkage group LG8"/>
</dbReference>
<dbReference type="GeneID" id="105167896"/>
<dbReference type="GO" id="GO:0003714">
    <property type="term" value="F:transcription corepressor activity"/>
    <property type="evidence" value="ECO:0007669"/>
    <property type="project" value="InterPro"/>
</dbReference>
<dbReference type="RefSeq" id="XP_020551777.1">
    <property type="nucleotide sequence ID" value="XM_020696118.1"/>
</dbReference>
<dbReference type="PANTHER" id="PTHR44376:SF8">
    <property type="entry name" value="TRANSCRIPTIONAL COREPRESSOR LEUNIG-LIKE"/>
    <property type="match status" value="1"/>
</dbReference>
<feature type="region of interest" description="Disordered" evidence="1">
    <location>
        <begin position="218"/>
        <end position="245"/>
    </location>
</feature>